<comment type="caution">
    <text evidence="2">The sequence shown here is derived from an EMBL/GenBank/DDBJ whole genome shotgun (WGS) entry which is preliminary data.</text>
</comment>
<keyword evidence="3" id="KW-1185">Reference proteome</keyword>
<accession>A0AAE0GWY7</accession>
<sequence>MCQVMCQSLQETNKEFDMCKKEHDYIVLELQRMRDECGSLANSKNSVCAELACTSETVAQLQAEAIASKESLSLFEDRAAAEEQRVRLEHRVVSEQLNRTKAMEEAATGELLKATAIIEALKQERVALRNEQQKELHEASERAHQGLATKLAEVKSSRDDALYKSATHAVEADSLRAQLKEAADAQRSLQHRLDESVRERATATQKDATYVQVGDGVTHRTMHDSKPNCNA</sequence>
<dbReference type="EMBL" id="LGRX02001659">
    <property type="protein sequence ID" value="KAK3285732.1"/>
    <property type="molecule type" value="Genomic_DNA"/>
</dbReference>
<dbReference type="AlphaFoldDB" id="A0AAE0GWY7"/>
<evidence type="ECO:0000313" key="2">
    <source>
        <dbReference type="EMBL" id="KAK3285732.1"/>
    </source>
</evidence>
<dbReference type="Proteomes" id="UP001190700">
    <property type="component" value="Unassembled WGS sequence"/>
</dbReference>
<organism evidence="2 3">
    <name type="scientific">Cymbomonas tetramitiformis</name>
    <dbReference type="NCBI Taxonomy" id="36881"/>
    <lineage>
        <taxon>Eukaryota</taxon>
        <taxon>Viridiplantae</taxon>
        <taxon>Chlorophyta</taxon>
        <taxon>Pyramimonadophyceae</taxon>
        <taxon>Pyramimonadales</taxon>
        <taxon>Pyramimonadaceae</taxon>
        <taxon>Cymbomonas</taxon>
    </lineage>
</organism>
<evidence type="ECO:0000313" key="3">
    <source>
        <dbReference type="Proteomes" id="UP001190700"/>
    </source>
</evidence>
<feature type="coiled-coil region" evidence="1">
    <location>
        <begin position="78"/>
        <end position="138"/>
    </location>
</feature>
<reference evidence="2 3" key="1">
    <citation type="journal article" date="2015" name="Genome Biol. Evol.">
        <title>Comparative Genomics of a Bacterivorous Green Alga Reveals Evolutionary Causalities and Consequences of Phago-Mixotrophic Mode of Nutrition.</title>
        <authorList>
            <person name="Burns J.A."/>
            <person name="Paasch A."/>
            <person name="Narechania A."/>
            <person name="Kim E."/>
        </authorList>
    </citation>
    <scope>NUCLEOTIDE SEQUENCE [LARGE SCALE GENOMIC DNA]</scope>
    <source>
        <strain evidence="2 3">PLY_AMNH</strain>
    </source>
</reference>
<name>A0AAE0GWY7_9CHLO</name>
<evidence type="ECO:0000256" key="1">
    <source>
        <dbReference type="SAM" id="Coils"/>
    </source>
</evidence>
<gene>
    <name evidence="2" type="ORF">CYMTET_6675</name>
</gene>
<keyword evidence="1" id="KW-0175">Coiled coil</keyword>
<protein>
    <submittedName>
        <fullName evidence="2">Uncharacterized protein</fullName>
    </submittedName>
</protein>
<proteinExistence type="predicted"/>